<evidence type="ECO:0000313" key="10">
    <source>
        <dbReference type="EMBL" id="MCX8999059.1"/>
    </source>
</evidence>
<dbReference type="GO" id="GO:0005886">
    <property type="term" value="C:plasma membrane"/>
    <property type="evidence" value="ECO:0007669"/>
    <property type="project" value="UniProtKB-SubCell"/>
</dbReference>
<evidence type="ECO:0000313" key="11">
    <source>
        <dbReference type="Proteomes" id="UP001208771"/>
    </source>
</evidence>
<dbReference type="InterPro" id="IPR000620">
    <property type="entry name" value="EamA_dom"/>
</dbReference>
<dbReference type="InterPro" id="IPR004626">
    <property type="entry name" value="RarD"/>
</dbReference>
<dbReference type="Proteomes" id="UP001208771">
    <property type="component" value="Unassembled WGS sequence"/>
</dbReference>
<feature type="transmembrane region" description="Helical" evidence="8">
    <location>
        <begin position="247"/>
        <end position="265"/>
    </location>
</feature>
<dbReference type="EMBL" id="JANFPI010000006">
    <property type="protein sequence ID" value="MCX8999059.1"/>
    <property type="molecule type" value="Genomic_DNA"/>
</dbReference>
<evidence type="ECO:0000259" key="9">
    <source>
        <dbReference type="Pfam" id="PF00892"/>
    </source>
</evidence>
<evidence type="ECO:0000256" key="6">
    <source>
        <dbReference type="ARBA" id="ARBA00022989"/>
    </source>
</evidence>
<keyword evidence="3" id="KW-0813">Transport</keyword>
<feature type="transmembrane region" description="Helical" evidence="8">
    <location>
        <begin position="217"/>
        <end position="235"/>
    </location>
</feature>
<dbReference type="SUPFAM" id="SSF103481">
    <property type="entry name" value="Multidrug resistance efflux transporter EmrE"/>
    <property type="match status" value="2"/>
</dbReference>
<accession>A0AAE3N3N1</accession>
<dbReference type="PANTHER" id="PTHR22911:SF137">
    <property type="entry name" value="SOLUTE CARRIER FAMILY 35 MEMBER G2-RELATED"/>
    <property type="match status" value="1"/>
</dbReference>
<evidence type="ECO:0000256" key="4">
    <source>
        <dbReference type="ARBA" id="ARBA00022475"/>
    </source>
</evidence>
<dbReference type="NCBIfam" id="TIGR00688">
    <property type="entry name" value="rarD"/>
    <property type="match status" value="1"/>
</dbReference>
<feature type="transmembrane region" description="Helical" evidence="8">
    <location>
        <begin position="271"/>
        <end position="293"/>
    </location>
</feature>
<sequence>MPSPIKNEDTPKGFALAASAYLIWGALPFYLKALGHIPATEVISHRIVWSVPIAGLILLAMGQLAELRAAFRSPRMLAMALLTASLVSINWGVYVWAISIDRTLDAALGYFINPLFSIFLGAVLLKERLAPAQVAALGLAATGVALMTYEAGALPWIGLILTFSWGAYAFLRKALPIGANQGFFLEVALISPFALGYILWLTSTGQGHFLNGTTSDTLLLSFAGVATAIPLMLYANGAKLLRLSTIAIMQYITPSLLFLVAVFVFKEPMNSLKLTAFCFIWAALFVYSWSIIWRSRR</sequence>
<dbReference type="InterPro" id="IPR037185">
    <property type="entry name" value="EmrE-like"/>
</dbReference>
<feature type="transmembrane region" description="Helical" evidence="8">
    <location>
        <begin position="43"/>
        <end position="65"/>
    </location>
</feature>
<dbReference type="Pfam" id="PF00892">
    <property type="entry name" value="EamA"/>
    <property type="match status" value="1"/>
</dbReference>
<feature type="transmembrane region" description="Helical" evidence="8">
    <location>
        <begin position="77"/>
        <end position="100"/>
    </location>
</feature>
<keyword evidence="4" id="KW-1003">Cell membrane</keyword>
<evidence type="ECO:0000256" key="8">
    <source>
        <dbReference type="SAM" id="Phobius"/>
    </source>
</evidence>
<keyword evidence="6 8" id="KW-1133">Transmembrane helix</keyword>
<evidence type="ECO:0000256" key="5">
    <source>
        <dbReference type="ARBA" id="ARBA00022692"/>
    </source>
</evidence>
<evidence type="ECO:0000256" key="7">
    <source>
        <dbReference type="ARBA" id="ARBA00023136"/>
    </source>
</evidence>
<dbReference type="PANTHER" id="PTHR22911">
    <property type="entry name" value="ACYL-MALONYL CONDENSING ENZYME-RELATED"/>
    <property type="match status" value="1"/>
</dbReference>
<protein>
    <submittedName>
        <fullName evidence="10">EamA family transporter RarD</fullName>
    </submittedName>
</protein>
<keyword evidence="5 8" id="KW-0812">Transmembrane</keyword>
<keyword evidence="7 8" id="KW-0472">Membrane</keyword>
<comment type="subcellular location">
    <subcellularLocation>
        <location evidence="1">Cell membrane</location>
        <topology evidence="1">Multi-pass membrane protein</topology>
    </subcellularLocation>
</comment>
<name>A0AAE3N3N1_9HYPH</name>
<keyword evidence="11" id="KW-1185">Reference proteome</keyword>
<comment type="caution">
    <text evidence="10">The sequence shown here is derived from an EMBL/GenBank/DDBJ whole genome shotgun (WGS) entry which is preliminary data.</text>
</comment>
<feature type="transmembrane region" description="Helical" evidence="8">
    <location>
        <begin position="106"/>
        <end position="125"/>
    </location>
</feature>
<evidence type="ECO:0000256" key="2">
    <source>
        <dbReference type="ARBA" id="ARBA00007362"/>
    </source>
</evidence>
<feature type="transmembrane region" description="Helical" evidence="8">
    <location>
        <begin position="183"/>
        <end position="202"/>
    </location>
</feature>
<evidence type="ECO:0000256" key="3">
    <source>
        <dbReference type="ARBA" id="ARBA00022448"/>
    </source>
</evidence>
<gene>
    <name evidence="10" type="primary">rarD</name>
    <name evidence="10" type="ORF">NOF55_18280</name>
</gene>
<proteinExistence type="inferred from homology"/>
<comment type="similarity">
    <text evidence="2">Belongs to the EamA transporter family.</text>
</comment>
<dbReference type="AlphaFoldDB" id="A0AAE3N3N1"/>
<reference evidence="10" key="1">
    <citation type="submission" date="2022-07" db="EMBL/GenBank/DDBJ databases">
        <title>Ectorhizobium quercum gen.nov., sp. nov.</title>
        <authorList>
            <person name="Ma T."/>
            <person name="Li Y."/>
        </authorList>
    </citation>
    <scope>NUCLEOTIDE SEQUENCE</scope>
    <source>
        <strain evidence="10">BDR2-2</strain>
    </source>
</reference>
<evidence type="ECO:0000256" key="1">
    <source>
        <dbReference type="ARBA" id="ARBA00004651"/>
    </source>
</evidence>
<organism evidence="10 11">
    <name type="scientific">Ectorhizobium quercum</name>
    <dbReference type="NCBI Taxonomy" id="2965071"/>
    <lineage>
        <taxon>Bacteria</taxon>
        <taxon>Pseudomonadati</taxon>
        <taxon>Pseudomonadota</taxon>
        <taxon>Alphaproteobacteria</taxon>
        <taxon>Hyphomicrobiales</taxon>
        <taxon>Rhizobiaceae</taxon>
        <taxon>Ectorhizobium</taxon>
    </lineage>
</organism>
<feature type="domain" description="EamA" evidence="9">
    <location>
        <begin position="12"/>
        <end position="148"/>
    </location>
</feature>
<feature type="transmembrane region" description="Helical" evidence="8">
    <location>
        <begin position="12"/>
        <end position="31"/>
    </location>
</feature>
<feature type="transmembrane region" description="Helical" evidence="8">
    <location>
        <begin position="155"/>
        <end position="171"/>
    </location>
</feature>
<dbReference type="RefSeq" id="WP_306412555.1">
    <property type="nucleotide sequence ID" value="NZ_JANFPI010000006.1"/>
</dbReference>